<reference evidence="2 3" key="1">
    <citation type="submission" date="2024-08" db="EMBL/GenBank/DDBJ databases">
        <authorList>
            <person name="Lu H."/>
        </authorList>
    </citation>
    <scope>NUCLEOTIDE SEQUENCE [LARGE SCALE GENOMIC DNA]</scope>
    <source>
        <strain evidence="2 3">LYH14W</strain>
    </source>
</reference>
<protein>
    <submittedName>
        <fullName evidence="2">DUF1161 domain-containing protein</fullName>
    </submittedName>
</protein>
<dbReference type="RefSeq" id="WP_394482978.1">
    <property type="nucleotide sequence ID" value="NZ_JBIGHV010000009.1"/>
</dbReference>
<dbReference type="InterPro" id="IPR010595">
    <property type="entry name" value="DUF1161"/>
</dbReference>
<name>A0ABW7F870_9BURK</name>
<keyword evidence="1" id="KW-0732">Signal</keyword>
<accession>A0ABW7F870</accession>
<keyword evidence="3" id="KW-1185">Reference proteome</keyword>
<evidence type="ECO:0000313" key="2">
    <source>
        <dbReference type="EMBL" id="MFG6432817.1"/>
    </source>
</evidence>
<comment type="caution">
    <text evidence="2">The sequence shown here is derived from an EMBL/GenBank/DDBJ whole genome shotgun (WGS) entry which is preliminary data.</text>
</comment>
<dbReference type="Proteomes" id="UP001606210">
    <property type="component" value="Unassembled WGS sequence"/>
</dbReference>
<evidence type="ECO:0000256" key="1">
    <source>
        <dbReference type="SAM" id="SignalP"/>
    </source>
</evidence>
<proteinExistence type="predicted"/>
<dbReference type="Pfam" id="PF06649">
    <property type="entry name" value="DUF1161"/>
    <property type="match status" value="1"/>
</dbReference>
<sequence>MSTKPTLLLLSATAILLTQTAHAAPKPCEELKAEIAAKLDEKGVKGYEITAVENDKVAEKGDGAKIIGSCDGGTKKLTYLRK</sequence>
<dbReference type="EMBL" id="JBIGHV010000009">
    <property type="protein sequence ID" value="MFG6432817.1"/>
    <property type="molecule type" value="Genomic_DNA"/>
</dbReference>
<organism evidence="2 3">
    <name type="scientific">Pelomonas parva</name>
    <dbReference type="NCBI Taxonomy" id="3299032"/>
    <lineage>
        <taxon>Bacteria</taxon>
        <taxon>Pseudomonadati</taxon>
        <taxon>Pseudomonadota</taxon>
        <taxon>Betaproteobacteria</taxon>
        <taxon>Burkholderiales</taxon>
        <taxon>Sphaerotilaceae</taxon>
        <taxon>Roseateles</taxon>
    </lineage>
</organism>
<feature type="chain" id="PRO_5045144671" evidence="1">
    <location>
        <begin position="24"/>
        <end position="82"/>
    </location>
</feature>
<evidence type="ECO:0000313" key="3">
    <source>
        <dbReference type="Proteomes" id="UP001606210"/>
    </source>
</evidence>
<gene>
    <name evidence="2" type="ORF">ACG00Y_23075</name>
</gene>
<feature type="signal peptide" evidence="1">
    <location>
        <begin position="1"/>
        <end position="23"/>
    </location>
</feature>